<feature type="signal peptide" evidence="1">
    <location>
        <begin position="1"/>
        <end position="20"/>
    </location>
</feature>
<dbReference type="Proteomes" id="UP001362999">
    <property type="component" value="Unassembled WGS sequence"/>
</dbReference>
<dbReference type="Gene3D" id="2.80.10.50">
    <property type="match status" value="3"/>
</dbReference>
<dbReference type="InterPro" id="IPR000772">
    <property type="entry name" value="Ricin_B_lectin"/>
</dbReference>
<keyword evidence="1" id="KW-0732">Signal</keyword>
<gene>
    <name evidence="3" type="ORF">R3P38DRAFT_2891152</name>
</gene>
<dbReference type="EMBL" id="JAWWNJ010000013">
    <property type="protein sequence ID" value="KAK7042552.1"/>
    <property type="molecule type" value="Genomic_DNA"/>
</dbReference>
<proteinExistence type="predicted"/>
<reference evidence="3 4" key="1">
    <citation type="journal article" date="2024" name="J Genomics">
        <title>Draft genome sequencing and assembly of Favolaschia claudopus CIRM-BRFM 2984 isolated from oak limbs.</title>
        <authorList>
            <person name="Navarro D."/>
            <person name="Drula E."/>
            <person name="Chaduli D."/>
            <person name="Cazenave R."/>
            <person name="Ahrendt S."/>
            <person name="Wang J."/>
            <person name="Lipzen A."/>
            <person name="Daum C."/>
            <person name="Barry K."/>
            <person name="Grigoriev I.V."/>
            <person name="Favel A."/>
            <person name="Rosso M.N."/>
            <person name="Martin F."/>
        </authorList>
    </citation>
    <scope>NUCLEOTIDE SEQUENCE [LARGE SCALE GENOMIC DNA]</scope>
    <source>
        <strain evidence="3 4">CIRM-BRFM 2984</strain>
    </source>
</reference>
<keyword evidence="4" id="KW-1185">Reference proteome</keyword>
<feature type="domain" description="Ricin B lectin" evidence="2">
    <location>
        <begin position="21"/>
        <end position="158"/>
    </location>
</feature>
<dbReference type="Pfam" id="PF00652">
    <property type="entry name" value="Ricin_B_lectin"/>
    <property type="match status" value="2"/>
</dbReference>
<protein>
    <submittedName>
        <fullName evidence="3">Ricin B lectin domain-containing protein</fullName>
    </submittedName>
</protein>
<evidence type="ECO:0000256" key="1">
    <source>
        <dbReference type="SAM" id="SignalP"/>
    </source>
</evidence>
<evidence type="ECO:0000259" key="2">
    <source>
        <dbReference type="SMART" id="SM00458"/>
    </source>
</evidence>
<accession>A0AAW0CWC1</accession>
<name>A0AAW0CWC1_9AGAR</name>
<evidence type="ECO:0000313" key="3">
    <source>
        <dbReference type="EMBL" id="KAK7042552.1"/>
    </source>
</evidence>
<dbReference type="SUPFAM" id="SSF50370">
    <property type="entry name" value="Ricin B-like lectins"/>
    <property type="match status" value="2"/>
</dbReference>
<dbReference type="SMART" id="SM00458">
    <property type="entry name" value="RICIN"/>
    <property type="match status" value="2"/>
</dbReference>
<dbReference type="AlphaFoldDB" id="A0AAW0CWC1"/>
<dbReference type="InterPro" id="IPR035992">
    <property type="entry name" value="Ricin_B-like_lectins"/>
</dbReference>
<sequence length="300" mass="31857">MLAASFFSASILAAALSVNAQGPMIEIQTTLGSNKCLTASSLKNGAPVVIQDCGANSTTLNSWSGTGVPGGTTQLSANGFCLDVTDNVDKDGSKLQVWTCGPRDMAQKFAFTTDGTIQWSGGGNNKCVDITDGNLSNGNQVQIWTCDKNNSNQKFKSIPVNFPVWFTVELDHIAGNCITAANATNAPVTVSTCTQEATGQIITDPDHNGRMVMYDDLCVTPAGNTIADGAKLVLAPCDADNKMQLWNHRTGSVTSKANAGFCFDLPNGNTTPGTQLQIWSCFSGNTNQEWVESDHWSLNW</sequence>
<evidence type="ECO:0000313" key="4">
    <source>
        <dbReference type="Proteomes" id="UP001362999"/>
    </source>
</evidence>
<dbReference type="CDD" id="cd00161">
    <property type="entry name" value="beta-trefoil_Ricin-like"/>
    <property type="match status" value="1"/>
</dbReference>
<comment type="caution">
    <text evidence="3">The sequence shown here is derived from an EMBL/GenBank/DDBJ whole genome shotgun (WGS) entry which is preliminary data.</text>
</comment>
<feature type="chain" id="PRO_5043396027" evidence="1">
    <location>
        <begin position="21"/>
        <end position="300"/>
    </location>
</feature>
<feature type="domain" description="Ricin B lectin" evidence="2">
    <location>
        <begin position="162"/>
        <end position="293"/>
    </location>
</feature>
<organism evidence="3 4">
    <name type="scientific">Favolaschia claudopus</name>
    <dbReference type="NCBI Taxonomy" id="2862362"/>
    <lineage>
        <taxon>Eukaryota</taxon>
        <taxon>Fungi</taxon>
        <taxon>Dikarya</taxon>
        <taxon>Basidiomycota</taxon>
        <taxon>Agaricomycotina</taxon>
        <taxon>Agaricomycetes</taxon>
        <taxon>Agaricomycetidae</taxon>
        <taxon>Agaricales</taxon>
        <taxon>Marasmiineae</taxon>
        <taxon>Mycenaceae</taxon>
        <taxon>Favolaschia</taxon>
    </lineage>
</organism>
<dbReference type="PROSITE" id="PS50231">
    <property type="entry name" value="RICIN_B_LECTIN"/>
    <property type="match status" value="2"/>
</dbReference>